<accession>J9GAJ4</accession>
<proteinExistence type="predicted"/>
<reference evidence="1" key="1">
    <citation type="journal article" date="2012" name="PLoS ONE">
        <title>Gene sets for utilization of primary and secondary nutrition supplies in the distal gut of endangered iberian lynx.</title>
        <authorList>
            <person name="Alcaide M."/>
            <person name="Messina E."/>
            <person name="Richter M."/>
            <person name="Bargiela R."/>
            <person name="Peplies J."/>
            <person name="Huws S.A."/>
            <person name="Newbold C.J."/>
            <person name="Golyshin P.N."/>
            <person name="Simon M.A."/>
            <person name="Lopez G."/>
            <person name="Yakimov M.M."/>
            <person name="Ferrer M."/>
        </authorList>
    </citation>
    <scope>NUCLEOTIDE SEQUENCE</scope>
</reference>
<name>J9GAJ4_9ZZZZ</name>
<dbReference type="AlphaFoldDB" id="J9GAJ4"/>
<organism evidence="1">
    <name type="scientific">gut metagenome</name>
    <dbReference type="NCBI Taxonomy" id="749906"/>
    <lineage>
        <taxon>unclassified sequences</taxon>
        <taxon>metagenomes</taxon>
        <taxon>organismal metagenomes</taxon>
    </lineage>
</organism>
<evidence type="ECO:0000313" key="1">
    <source>
        <dbReference type="EMBL" id="EJX03864.1"/>
    </source>
</evidence>
<protein>
    <submittedName>
        <fullName evidence="1">Uncharacterized protein</fullName>
    </submittedName>
</protein>
<gene>
    <name evidence="1" type="ORF">EVA_08032</name>
</gene>
<dbReference type="EMBL" id="AMCI01002004">
    <property type="protein sequence ID" value="EJX03864.1"/>
    <property type="molecule type" value="Genomic_DNA"/>
</dbReference>
<comment type="caution">
    <text evidence="1">The sequence shown here is derived from an EMBL/GenBank/DDBJ whole genome shotgun (WGS) entry which is preliminary data.</text>
</comment>
<sequence>MVKAILNGPLISLPVLVKIPIATRLLLAVSSLPC</sequence>